<evidence type="ECO:0000256" key="1">
    <source>
        <dbReference type="SAM" id="MobiDB-lite"/>
    </source>
</evidence>
<reference evidence="3" key="1">
    <citation type="journal article" date="2013" name="Proc. Natl. Acad. Sci. U.S.A.">
        <title>Genome structure and metabolic features in the red seaweed Chondrus crispus shed light on evolution of the Archaeplastida.</title>
        <authorList>
            <person name="Collen J."/>
            <person name="Porcel B."/>
            <person name="Carre W."/>
            <person name="Ball S.G."/>
            <person name="Chaparro C."/>
            <person name="Tonon T."/>
            <person name="Barbeyron T."/>
            <person name="Michel G."/>
            <person name="Noel B."/>
            <person name="Valentin K."/>
            <person name="Elias M."/>
            <person name="Artiguenave F."/>
            <person name="Arun A."/>
            <person name="Aury J.M."/>
            <person name="Barbosa-Neto J.F."/>
            <person name="Bothwell J.H."/>
            <person name="Bouget F.Y."/>
            <person name="Brillet L."/>
            <person name="Cabello-Hurtado F."/>
            <person name="Capella-Gutierrez S."/>
            <person name="Charrier B."/>
            <person name="Cladiere L."/>
            <person name="Cock J.M."/>
            <person name="Coelho S.M."/>
            <person name="Colleoni C."/>
            <person name="Czjzek M."/>
            <person name="Da Silva C."/>
            <person name="Delage L."/>
            <person name="Denoeud F."/>
            <person name="Deschamps P."/>
            <person name="Dittami S.M."/>
            <person name="Gabaldon T."/>
            <person name="Gachon C.M."/>
            <person name="Groisillier A."/>
            <person name="Herve C."/>
            <person name="Jabbari K."/>
            <person name="Katinka M."/>
            <person name="Kloareg B."/>
            <person name="Kowalczyk N."/>
            <person name="Labadie K."/>
            <person name="Leblanc C."/>
            <person name="Lopez P.J."/>
            <person name="McLachlan D.H."/>
            <person name="Meslet-Cladiere L."/>
            <person name="Moustafa A."/>
            <person name="Nehr Z."/>
            <person name="Nyvall Collen P."/>
            <person name="Panaud O."/>
            <person name="Partensky F."/>
            <person name="Poulain J."/>
            <person name="Rensing S.A."/>
            <person name="Rousvoal S."/>
            <person name="Samson G."/>
            <person name="Symeonidi A."/>
            <person name="Weissenbach J."/>
            <person name="Zambounis A."/>
            <person name="Wincker P."/>
            <person name="Boyen C."/>
        </authorList>
    </citation>
    <scope>NUCLEOTIDE SEQUENCE [LARGE SCALE GENOMIC DNA]</scope>
    <source>
        <strain evidence="3">cv. Stackhouse</strain>
    </source>
</reference>
<protein>
    <submittedName>
        <fullName evidence="2">Uncharacterized protein</fullName>
    </submittedName>
</protein>
<dbReference type="EMBL" id="HG001768">
    <property type="protein sequence ID" value="CDF36238.1"/>
    <property type="molecule type" value="Genomic_DNA"/>
</dbReference>
<feature type="compositionally biased region" description="Basic and acidic residues" evidence="1">
    <location>
        <begin position="68"/>
        <end position="82"/>
    </location>
</feature>
<keyword evidence="3" id="KW-1185">Reference proteome</keyword>
<dbReference type="Proteomes" id="UP000012073">
    <property type="component" value="Unassembled WGS sequence"/>
</dbReference>
<gene>
    <name evidence="2" type="ORF">CHC_T00004546001</name>
</gene>
<organism evidence="2 3">
    <name type="scientific">Chondrus crispus</name>
    <name type="common">Carrageen Irish moss</name>
    <name type="synonym">Polymorpha crispa</name>
    <dbReference type="NCBI Taxonomy" id="2769"/>
    <lineage>
        <taxon>Eukaryota</taxon>
        <taxon>Rhodophyta</taxon>
        <taxon>Florideophyceae</taxon>
        <taxon>Rhodymeniophycidae</taxon>
        <taxon>Gigartinales</taxon>
        <taxon>Gigartinaceae</taxon>
        <taxon>Chondrus</taxon>
    </lineage>
</organism>
<sequence>MAVPGILGEYIAKNYRRLLICVAPPPPERDPQLSDNDDPPRPRRRRSSNTRRSRARRSGRVNDGNPVSEERRAPRMVREDPFRGCVQSRQSDGPRRSGDFVILGCMQV</sequence>
<dbReference type="GeneID" id="17323774"/>
<dbReference type="OrthoDB" id="10684674at2759"/>
<accession>R7QEM6</accession>
<feature type="compositionally biased region" description="Basic residues" evidence="1">
    <location>
        <begin position="42"/>
        <end position="59"/>
    </location>
</feature>
<dbReference type="RefSeq" id="XP_005716057.1">
    <property type="nucleotide sequence ID" value="XM_005716000.1"/>
</dbReference>
<proteinExistence type="predicted"/>
<feature type="region of interest" description="Disordered" evidence="1">
    <location>
        <begin position="23"/>
        <end position="98"/>
    </location>
</feature>
<dbReference type="AlphaFoldDB" id="R7QEM6"/>
<dbReference type="KEGG" id="ccp:CHC_T00004546001"/>
<evidence type="ECO:0000313" key="2">
    <source>
        <dbReference type="EMBL" id="CDF36238.1"/>
    </source>
</evidence>
<evidence type="ECO:0000313" key="3">
    <source>
        <dbReference type="Proteomes" id="UP000012073"/>
    </source>
</evidence>
<dbReference type="Gramene" id="CDF36238">
    <property type="protein sequence ID" value="CDF36238"/>
    <property type="gene ID" value="CHC_T00004546001"/>
</dbReference>
<name>R7QEM6_CHOCR</name>